<keyword evidence="4" id="KW-1185">Reference proteome</keyword>
<protein>
    <recommendedName>
        <fullName evidence="2">CAAX prenyl protease 2/Lysostaphin resistance protein A-like domain-containing protein</fullName>
    </recommendedName>
</protein>
<dbReference type="AlphaFoldDB" id="A0A2I0R407"/>
<proteinExistence type="predicted"/>
<accession>A0A2I0R407</accession>
<gene>
    <name evidence="3" type="ORF">CW751_04430</name>
</gene>
<organism evidence="3 4">
    <name type="scientific">Brumimicrobium salinarum</name>
    <dbReference type="NCBI Taxonomy" id="2058658"/>
    <lineage>
        <taxon>Bacteria</taxon>
        <taxon>Pseudomonadati</taxon>
        <taxon>Bacteroidota</taxon>
        <taxon>Flavobacteriia</taxon>
        <taxon>Flavobacteriales</taxon>
        <taxon>Crocinitomicaceae</taxon>
        <taxon>Brumimicrobium</taxon>
    </lineage>
</organism>
<feature type="transmembrane region" description="Helical" evidence="1">
    <location>
        <begin position="92"/>
        <end position="109"/>
    </location>
</feature>
<name>A0A2I0R407_9FLAO</name>
<dbReference type="InterPro" id="IPR003675">
    <property type="entry name" value="Rce1/LyrA-like_dom"/>
</dbReference>
<dbReference type="RefSeq" id="WP_101333791.1">
    <property type="nucleotide sequence ID" value="NZ_PJNI01000003.1"/>
</dbReference>
<dbReference type="EMBL" id="PJNI01000003">
    <property type="protein sequence ID" value="PKR81311.1"/>
    <property type="molecule type" value="Genomic_DNA"/>
</dbReference>
<dbReference type="Pfam" id="PF02517">
    <property type="entry name" value="Rce1-like"/>
    <property type="match status" value="1"/>
</dbReference>
<feature type="domain" description="CAAX prenyl protease 2/Lysostaphin resistance protein A-like" evidence="2">
    <location>
        <begin position="88"/>
        <end position="173"/>
    </location>
</feature>
<dbReference type="OrthoDB" id="9779573at2"/>
<sequence length="183" mass="21087">MRPKLQFYLLSIITLLLFPAIGLLLLWFFSNINLLSVFELDKIVSPMTLLGLEFGFLYGFVVIAITQLPMFEEMSKPQTRMLKNLNLKWPDVIFMSFCAGFGEEILFRAGLQTFLGPWLTSFLFIAIHGYFSPFSLKKNAIGILLFPFILLISYAYDVFGLWFCVAAHFSYDLLMFIGVMQKE</sequence>
<feature type="transmembrane region" description="Helical" evidence="1">
    <location>
        <begin position="7"/>
        <end position="29"/>
    </location>
</feature>
<evidence type="ECO:0000313" key="3">
    <source>
        <dbReference type="EMBL" id="PKR81311.1"/>
    </source>
</evidence>
<reference evidence="3 4" key="1">
    <citation type="submission" date="2017-12" db="EMBL/GenBank/DDBJ databases">
        <title>The draft genome sequence of Brumimicrobium saltpan LHR20.</title>
        <authorList>
            <person name="Do Z.-J."/>
            <person name="Luo H.-R."/>
        </authorList>
    </citation>
    <scope>NUCLEOTIDE SEQUENCE [LARGE SCALE GENOMIC DNA]</scope>
    <source>
        <strain evidence="3 4">LHR20</strain>
    </source>
</reference>
<keyword evidence="1" id="KW-0812">Transmembrane</keyword>
<feature type="transmembrane region" description="Helical" evidence="1">
    <location>
        <begin position="115"/>
        <end position="131"/>
    </location>
</feature>
<feature type="transmembrane region" description="Helical" evidence="1">
    <location>
        <begin position="143"/>
        <end position="171"/>
    </location>
</feature>
<dbReference type="Proteomes" id="UP000236654">
    <property type="component" value="Unassembled WGS sequence"/>
</dbReference>
<dbReference type="GO" id="GO:0080120">
    <property type="term" value="P:CAAX-box protein maturation"/>
    <property type="evidence" value="ECO:0007669"/>
    <property type="project" value="UniProtKB-ARBA"/>
</dbReference>
<dbReference type="GO" id="GO:0004175">
    <property type="term" value="F:endopeptidase activity"/>
    <property type="evidence" value="ECO:0007669"/>
    <property type="project" value="UniProtKB-ARBA"/>
</dbReference>
<comment type="caution">
    <text evidence="3">The sequence shown here is derived from an EMBL/GenBank/DDBJ whole genome shotgun (WGS) entry which is preliminary data.</text>
</comment>
<keyword evidence="1" id="KW-0472">Membrane</keyword>
<keyword evidence="1" id="KW-1133">Transmembrane helix</keyword>
<evidence type="ECO:0000259" key="2">
    <source>
        <dbReference type="Pfam" id="PF02517"/>
    </source>
</evidence>
<evidence type="ECO:0000256" key="1">
    <source>
        <dbReference type="SAM" id="Phobius"/>
    </source>
</evidence>
<feature type="transmembrane region" description="Helical" evidence="1">
    <location>
        <begin position="49"/>
        <end position="71"/>
    </location>
</feature>
<evidence type="ECO:0000313" key="4">
    <source>
        <dbReference type="Proteomes" id="UP000236654"/>
    </source>
</evidence>